<evidence type="ECO:0000256" key="5">
    <source>
        <dbReference type="SAM" id="MobiDB-lite"/>
    </source>
</evidence>
<keyword evidence="2 4" id="KW-0863">Zinc-finger</keyword>
<keyword evidence="3" id="KW-0862">Zinc</keyword>
<proteinExistence type="predicted"/>
<dbReference type="PANTHER" id="PTHR45931">
    <property type="entry name" value="SI:CH211-59O9.10"/>
    <property type="match status" value="1"/>
</dbReference>
<comment type="caution">
    <text evidence="7">The sequence shown here is derived from an EMBL/GenBank/DDBJ whole genome shotgun (WGS) entry which is preliminary data.</text>
</comment>
<keyword evidence="8" id="KW-1185">Reference proteome</keyword>
<dbReference type="PROSITE" id="PS50089">
    <property type="entry name" value="ZF_RING_2"/>
    <property type="match status" value="1"/>
</dbReference>
<gene>
    <name evidence="7" type="ORF">A4X09_0g7428</name>
</gene>
<organism evidence="7 8">
    <name type="scientific">Tilletia walkeri</name>
    <dbReference type="NCBI Taxonomy" id="117179"/>
    <lineage>
        <taxon>Eukaryota</taxon>
        <taxon>Fungi</taxon>
        <taxon>Dikarya</taxon>
        <taxon>Basidiomycota</taxon>
        <taxon>Ustilaginomycotina</taxon>
        <taxon>Exobasidiomycetes</taxon>
        <taxon>Tilletiales</taxon>
        <taxon>Tilletiaceae</taxon>
        <taxon>Tilletia</taxon>
    </lineage>
</organism>
<feature type="domain" description="RING-type" evidence="6">
    <location>
        <begin position="325"/>
        <end position="388"/>
    </location>
</feature>
<feature type="compositionally biased region" description="Polar residues" evidence="5">
    <location>
        <begin position="513"/>
        <end position="535"/>
    </location>
</feature>
<dbReference type="AlphaFoldDB" id="A0A8X7N100"/>
<dbReference type="Pfam" id="PF13639">
    <property type="entry name" value="zf-RING_2"/>
    <property type="match status" value="1"/>
</dbReference>
<feature type="compositionally biased region" description="Polar residues" evidence="5">
    <location>
        <begin position="122"/>
        <end position="138"/>
    </location>
</feature>
<feature type="region of interest" description="Disordered" evidence="5">
    <location>
        <begin position="465"/>
        <end position="586"/>
    </location>
</feature>
<dbReference type="Gene3D" id="3.30.40.10">
    <property type="entry name" value="Zinc/RING finger domain, C3HC4 (zinc finger)"/>
    <property type="match status" value="1"/>
</dbReference>
<feature type="compositionally biased region" description="Low complexity" evidence="5">
    <location>
        <begin position="54"/>
        <end position="82"/>
    </location>
</feature>
<evidence type="ECO:0000256" key="1">
    <source>
        <dbReference type="ARBA" id="ARBA00022723"/>
    </source>
</evidence>
<dbReference type="InterPro" id="IPR013083">
    <property type="entry name" value="Znf_RING/FYVE/PHD"/>
</dbReference>
<protein>
    <recommendedName>
        <fullName evidence="6">RING-type domain-containing protein</fullName>
    </recommendedName>
</protein>
<feature type="compositionally biased region" description="Basic and acidic residues" evidence="5">
    <location>
        <begin position="552"/>
        <end position="574"/>
    </location>
</feature>
<feature type="non-terminal residue" evidence="7">
    <location>
        <position position="586"/>
    </location>
</feature>
<reference evidence="7" key="2">
    <citation type="journal article" date="2019" name="IMA Fungus">
        <title>Genome sequencing and comparison of five Tilletia species to identify candidate genes for the detection of regulated species infecting wheat.</title>
        <authorList>
            <person name="Nguyen H.D.T."/>
            <person name="Sultana T."/>
            <person name="Kesanakurti P."/>
            <person name="Hambleton S."/>
        </authorList>
    </citation>
    <scope>NUCLEOTIDE SEQUENCE</scope>
    <source>
        <strain evidence="7">DAOMC 236422</strain>
    </source>
</reference>
<feature type="region of interest" description="Disordered" evidence="5">
    <location>
        <begin position="1"/>
        <end position="36"/>
    </location>
</feature>
<dbReference type="GO" id="GO:0006511">
    <property type="term" value="P:ubiquitin-dependent protein catabolic process"/>
    <property type="evidence" value="ECO:0007669"/>
    <property type="project" value="TreeGrafter"/>
</dbReference>
<feature type="region of interest" description="Disordered" evidence="5">
    <location>
        <begin position="393"/>
        <end position="450"/>
    </location>
</feature>
<dbReference type="InterPro" id="IPR001841">
    <property type="entry name" value="Znf_RING"/>
</dbReference>
<name>A0A8X7N100_9BASI</name>
<feature type="region of interest" description="Disordered" evidence="5">
    <location>
        <begin position="54"/>
        <end position="222"/>
    </location>
</feature>
<reference evidence="7" key="1">
    <citation type="submission" date="2016-04" db="EMBL/GenBank/DDBJ databases">
        <authorList>
            <person name="Nguyen H.D."/>
            <person name="Samba Siva P."/>
            <person name="Cullis J."/>
            <person name="Levesque C.A."/>
            <person name="Hambleton S."/>
        </authorList>
    </citation>
    <scope>NUCLEOTIDE SEQUENCE</scope>
    <source>
        <strain evidence="7">DAOMC 236422</strain>
    </source>
</reference>
<feature type="compositionally biased region" description="Polar residues" evidence="5">
    <location>
        <begin position="182"/>
        <end position="197"/>
    </location>
</feature>
<sequence>VELLPERDEEDVVFQGFGDGGGLGDLPSNAGGAQAGASPLQAILGGVFQSLMAGATQQQQQTGQSGSNASAPRAPSSSSAGGFRYGQTNIGPIRVQYGTASFRGGPGPSTARRTVMGGVRGQQPQSLSSFLDSTTNRRGAQIPFGQDSSHDPYRDQHVHDDGMGGAGGASDGRFFNWDNPDRPQNQPGASSDPQGSHAQRADANNEGHNAFGRAGTNGGQAVPPQVEAIRGLFTNLFGGMPRDGGDGADTLGGLFAEFFGGGAGANGQLGDYVLSQQGLDNIVTQLMEQTQGHGPARASDEAIAGLQRFDRSDRAKLAKAKNSECATCKEDFVPSDEQMLSKKDDDDPADAEVDDQENVIVALPCDHVFHEGCIVDWLRINGTCPICRSPVEQRPSADGDGAGGGDGTQGTHDRNDSSITGGAPGQSSSSSSRSPNADNNTAGGQGLGGPLRFLASMATQAVRQRYGGQGSGVGPSSPSLEAPTSSASTETGSFAMPGAWSSGQGALDPSPQGHHTSSVSGAWTADSGFTRSSNHMPAERHSGVVAQAADAPLEHEPSPEERRRILRRAAEGRQDGSGPQADAELD</sequence>
<dbReference type="SMART" id="SM00184">
    <property type="entry name" value="RING"/>
    <property type="match status" value="1"/>
</dbReference>
<evidence type="ECO:0000313" key="8">
    <source>
        <dbReference type="Proteomes" id="UP000078113"/>
    </source>
</evidence>
<dbReference type="Proteomes" id="UP000078113">
    <property type="component" value="Unassembled WGS sequence"/>
</dbReference>
<dbReference type="InterPro" id="IPR051834">
    <property type="entry name" value="RING_finger_E3_ligase"/>
</dbReference>
<dbReference type="GO" id="GO:0008270">
    <property type="term" value="F:zinc ion binding"/>
    <property type="evidence" value="ECO:0007669"/>
    <property type="project" value="UniProtKB-KW"/>
</dbReference>
<evidence type="ECO:0000313" key="7">
    <source>
        <dbReference type="EMBL" id="KAE8262580.1"/>
    </source>
</evidence>
<feature type="compositionally biased region" description="Basic and acidic residues" evidence="5">
    <location>
        <begin position="148"/>
        <end position="162"/>
    </location>
</feature>
<dbReference type="PANTHER" id="PTHR45931:SF3">
    <property type="entry name" value="RING ZINC FINGER-CONTAINING PROTEIN"/>
    <property type="match status" value="1"/>
</dbReference>
<dbReference type="EMBL" id="LWDG02000767">
    <property type="protein sequence ID" value="KAE8262580.1"/>
    <property type="molecule type" value="Genomic_DNA"/>
</dbReference>
<evidence type="ECO:0000259" key="6">
    <source>
        <dbReference type="PROSITE" id="PS50089"/>
    </source>
</evidence>
<evidence type="ECO:0000256" key="2">
    <source>
        <dbReference type="ARBA" id="ARBA00022771"/>
    </source>
</evidence>
<evidence type="ECO:0000256" key="3">
    <source>
        <dbReference type="ARBA" id="ARBA00022833"/>
    </source>
</evidence>
<keyword evidence="1" id="KW-0479">Metal-binding</keyword>
<evidence type="ECO:0000256" key="4">
    <source>
        <dbReference type="PROSITE-ProRule" id="PRU00175"/>
    </source>
</evidence>
<dbReference type="GO" id="GO:0061630">
    <property type="term" value="F:ubiquitin protein ligase activity"/>
    <property type="evidence" value="ECO:0007669"/>
    <property type="project" value="TreeGrafter"/>
</dbReference>
<accession>A0A8X7N100</accession>
<dbReference type="SUPFAM" id="SSF57850">
    <property type="entry name" value="RING/U-box"/>
    <property type="match status" value="1"/>
</dbReference>
<dbReference type="GO" id="GO:0005634">
    <property type="term" value="C:nucleus"/>
    <property type="evidence" value="ECO:0007669"/>
    <property type="project" value="TreeGrafter"/>
</dbReference>
<feature type="compositionally biased region" description="Polar residues" evidence="5">
    <location>
        <begin position="482"/>
        <end position="492"/>
    </location>
</feature>